<feature type="coiled-coil region" evidence="3">
    <location>
        <begin position="45"/>
        <end position="79"/>
    </location>
</feature>
<dbReference type="InterPro" id="IPR013320">
    <property type="entry name" value="ConA-like_dom_sf"/>
</dbReference>
<evidence type="ECO:0000256" key="4">
    <source>
        <dbReference type="SAM" id="MobiDB-lite"/>
    </source>
</evidence>
<dbReference type="SMART" id="SM00560">
    <property type="entry name" value="LamGL"/>
    <property type="match status" value="1"/>
</dbReference>
<name>A0A552G1Y8_MICAE</name>
<feature type="domain" description="LamG-like jellyroll fold" evidence="5">
    <location>
        <begin position="460"/>
        <end position="594"/>
    </location>
</feature>
<feature type="compositionally biased region" description="Basic and acidic residues" evidence="4">
    <location>
        <begin position="986"/>
        <end position="1013"/>
    </location>
</feature>
<evidence type="ECO:0000256" key="1">
    <source>
        <dbReference type="ARBA" id="ARBA00022729"/>
    </source>
</evidence>
<dbReference type="Pfam" id="PF13385">
    <property type="entry name" value="Laminin_G_3"/>
    <property type="match status" value="2"/>
</dbReference>
<gene>
    <name evidence="6" type="ORF">EWV57_04615</name>
</gene>
<evidence type="ECO:0000256" key="3">
    <source>
        <dbReference type="SAM" id="Coils"/>
    </source>
</evidence>
<keyword evidence="2" id="KW-1015">Disulfide bond</keyword>
<keyword evidence="1" id="KW-0732">Signal</keyword>
<dbReference type="PANTHER" id="PTHR47635:SF2">
    <property type="entry name" value="LAMG-LIKE JELLYROLL FOLD DOMAIN-CONTAINING PROTEIN"/>
    <property type="match status" value="1"/>
</dbReference>
<evidence type="ECO:0000259" key="5">
    <source>
        <dbReference type="SMART" id="SM00560"/>
    </source>
</evidence>
<evidence type="ECO:0000256" key="2">
    <source>
        <dbReference type="ARBA" id="ARBA00023157"/>
    </source>
</evidence>
<dbReference type="InterPro" id="IPR006558">
    <property type="entry name" value="LamG-like"/>
</dbReference>
<keyword evidence="3" id="KW-0175">Coiled coil</keyword>
<protein>
    <submittedName>
        <fullName evidence="6">LamG domain-containing protein</fullName>
    </submittedName>
</protein>
<dbReference type="Proteomes" id="UP000316958">
    <property type="component" value="Unassembled WGS sequence"/>
</dbReference>
<reference evidence="6 7" key="1">
    <citation type="submission" date="2019-01" db="EMBL/GenBank/DDBJ databases">
        <title>Coherence of Microcystis species and biogeography revealed through population genomics.</title>
        <authorList>
            <person name="Perez-Carrascal O.M."/>
            <person name="Terrat Y."/>
            <person name="Giani A."/>
            <person name="Fortin N."/>
            <person name="Tromas N."/>
            <person name="Shapiro B.J."/>
        </authorList>
    </citation>
    <scope>NUCLEOTIDE SEQUENCE [LARGE SCALE GENOMIC DNA]</scope>
    <source>
        <strain evidence="6">Ma_QC_Ch_20071001_S25D</strain>
    </source>
</reference>
<dbReference type="Gene3D" id="2.60.120.200">
    <property type="match status" value="2"/>
</dbReference>
<dbReference type="EMBL" id="SFBE01000080">
    <property type="protein sequence ID" value="TRU52970.1"/>
    <property type="molecule type" value="Genomic_DNA"/>
</dbReference>
<evidence type="ECO:0000313" key="7">
    <source>
        <dbReference type="Proteomes" id="UP000316958"/>
    </source>
</evidence>
<proteinExistence type="predicted"/>
<dbReference type="PANTHER" id="PTHR47635">
    <property type="entry name" value="CUB DOMAIN-CONTAINING PROTEIN"/>
    <property type="match status" value="1"/>
</dbReference>
<comment type="caution">
    <text evidence="6">The sequence shown here is derived from an EMBL/GenBank/DDBJ whole genome shotgun (WGS) entry which is preliminary data.</text>
</comment>
<feature type="coiled-coil region" evidence="3">
    <location>
        <begin position="1249"/>
        <end position="1283"/>
    </location>
</feature>
<feature type="region of interest" description="Disordered" evidence="4">
    <location>
        <begin position="972"/>
        <end position="1022"/>
    </location>
</feature>
<accession>A0A552G1Y8</accession>
<dbReference type="SUPFAM" id="SSF49899">
    <property type="entry name" value="Concanavalin A-like lectins/glucanases"/>
    <property type="match status" value="2"/>
</dbReference>
<organism evidence="6 7">
    <name type="scientific">Microcystis aeruginosa Ma_QC_Ch_20071001_S25D</name>
    <dbReference type="NCBI Taxonomy" id="2486250"/>
    <lineage>
        <taxon>Bacteria</taxon>
        <taxon>Bacillati</taxon>
        <taxon>Cyanobacteriota</taxon>
        <taxon>Cyanophyceae</taxon>
        <taxon>Oscillatoriophycideae</taxon>
        <taxon>Chroococcales</taxon>
        <taxon>Microcystaceae</taxon>
        <taxon>Microcystis</taxon>
    </lineage>
</organism>
<evidence type="ECO:0000313" key="6">
    <source>
        <dbReference type="EMBL" id="TRU52970.1"/>
    </source>
</evidence>
<sequence length="1288" mass="141808">MSFKEAGDGQRVQVIRRSYSGLELVGHGINDWQKVKLISTGEQTNNNIALAYNAWQAKLEQLNQAKERLKLLNAALTATPADKAAWDARLAQVIALITALQTELNTLNTDFLNAVKNIQAKPQTMPQVAKDSKGLVTQGALLGFVQPASRLNAIETCEGNVQLSYFDNQGRMRQTNYDATADGKNAAFEQWIPDAQRACLNFSNSNSVVKLNQALYLPDDWSIEAWFVYPLPETAEWNTLVRGKDADHHILVRNRKQLGIYLTNDSLGQKFYDSGFNMELLTEGWHHLAAVGRGDTTLFYIDGKKVGDVKAKALKDAEDNLKNKPNDAAAKKKVEDIKKASLKSKSDVYAIGNNTGGGQNFGKLAEVRIWGVALSDDEIAVNSKILLSGNEPDLLAYYPMSEATGAEVRDHSGNGNNATVSGANWWGCTAPIGKIDNTVMKFDGVNDYVEVPYSASLNPKQFTVSCWVKVEGGQSHRSPVTSRGTNPGCNGYMIYVNPTNTWQFWVGKDGTGWSEVTGTNVVLNTWTHITGTYDGSTLVLYINGNEAGKLKTSYVPNSSRPLRIGAGATEGSPQFHFPGHIAEVCIWNKARTQAEIQADIYKGLSGKEPNLVAYYPLNEIKLEGNTRKVLDLAGNNHGTVNEAITVDDNTLPIGSDALVCAEYSTVTLESSTKTKVAIMRRFFAYPATNGVTLLPDKRIEALELKWIGNAQFAPTLLGYIEGPPPVPSENLTLSDDYNGATSVELTMSEDVKFSWNRSQDSGLGANDEVFIGGDTEMNAGLGLTTKIGAMRAGSKGNFDFSYQFQNESNITSSSSLGMTDKLELRGTPEETTKFPHLGTRFIPKNIGYALVVSALADVFVTRLARSGKMVGYQVQPVDGIPPDVNTITFLMNPAYTMNGSLDGMTGSSATSDRFFKHVPEMRSQYGSLYPASYYRLKEAYDLKRQIEAEDKRRESYFSNFDVRLVDETSLNRNIDSGDAPTTIGVQREEDKPGTQMTDEEKKKAEEEKLKNAKADAQATVSEKSAAAKAKQAEIQSKIGDQEKRVQATNSFAGWQKRMEDLQIRAGKRNIVNTYVWDADGGLRTEAQSFANTVEHTIGGSFGMNAGLGFEGKFAAGAAVELTAQATVNLTQTMSKTEARSKGFELNIDLSGLEYKGITDYNDRPIMPGEKVDRYRFMSFYLEGSTNHFHDFFSYVVDPEWLRSNDEEAVALRQAQAGKPNKAWRVLHRVTYVERPALMGFGRDLRKLRAAAAVSDNQALLDKIAKLEEENQKLEEKLNTIINLLRGQK</sequence>